<dbReference type="AlphaFoldDB" id="A0A4U0X8M0"/>
<dbReference type="EMBL" id="NAJN01000463">
    <property type="protein sequence ID" value="TKA72934.1"/>
    <property type="molecule type" value="Genomic_DNA"/>
</dbReference>
<evidence type="ECO:0000313" key="2">
    <source>
        <dbReference type="EMBL" id="TKA72934.1"/>
    </source>
</evidence>
<sequence>MGNGSSRTAEATANEAPIHMQSSGSDGMAIRRRYEIIVVPGAPRPDTLKRPAGQTDLFQRRRGQQHHLHLNLHEPRKDQQTIMSPLIPKVSQSLRDEEVDDGKAGD</sequence>
<protein>
    <submittedName>
        <fullName evidence="2">Uncharacterized protein</fullName>
    </submittedName>
</protein>
<dbReference type="Proteomes" id="UP000308768">
    <property type="component" value="Unassembled WGS sequence"/>
</dbReference>
<keyword evidence="3" id="KW-1185">Reference proteome</keyword>
<accession>A0A4U0X8M0</accession>
<evidence type="ECO:0000313" key="3">
    <source>
        <dbReference type="Proteomes" id="UP000308768"/>
    </source>
</evidence>
<organism evidence="2 3">
    <name type="scientific">Cryomyces minteri</name>
    <dbReference type="NCBI Taxonomy" id="331657"/>
    <lineage>
        <taxon>Eukaryota</taxon>
        <taxon>Fungi</taxon>
        <taxon>Dikarya</taxon>
        <taxon>Ascomycota</taxon>
        <taxon>Pezizomycotina</taxon>
        <taxon>Dothideomycetes</taxon>
        <taxon>Dothideomycetes incertae sedis</taxon>
        <taxon>Cryomyces</taxon>
    </lineage>
</organism>
<feature type="region of interest" description="Disordered" evidence="1">
    <location>
        <begin position="1"/>
        <end position="29"/>
    </location>
</feature>
<gene>
    <name evidence="2" type="ORF">B0A49_05006</name>
</gene>
<feature type="compositionally biased region" description="Polar residues" evidence="1">
    <location>
        <begin position="1"/>
        <end position="11"/>
    </location>
</feature>
<proteinExistence type="predicted"/>
<name>A0A4U0X8M0_9PEZI</name>
<evidence type="ECO:0000256" key="1">
    <source>
        <dbReference type="SAM" id="MobiDB-lite"/>
    </source>
</evidence>
<feature type="region of interest" description="Disordered" evidence="1">
    <location>
        <begin position="74"/>
        <end position="106"/>
    </location>
</feature>
<reference evidence="2 3" key="1">
    <citation type="submission" date="2017-03" db="EMBL/GenBank/DDBJ databases">
        <title>Genomes of endolithic fungi from Antarctica.</title>
        <authorList>
            <person name="Coleine C."/>
            <person name="Masonjones S."/>
            <person name="Stajich J.E."/>
        </authorList>
    </citation>
    <scope>NUCLEOTIDE SEQUENCE [LARGE SCALE GENOMIC DNA]</scope>
    <source>
        <strain evidence="2 3">CCFEE 5187</strain>
    </source>
</reference>
<comment type="caution">
    <text evidence="2">The sequence shown here is derived from an EMBL/GenBank/DDBJ whole genome shotgun (WGS) entry which is preliminary data.</text>
</comment>